<organism evidence="1 2">
    <name type="scientific">Coemansia furcata</name>
    <dbReference type="NCBI Taxonomy" id="417177"/>
    <lineage>
        <taxon>Eukaryota</taxon>
        <taxon>Fungi</taxon>
        <taxon>Fungi incertae sedis</taxon>
        <taxon>Zoopagomycota</taxon>
        <taxon>Kickxellomycotina</taxon>
        <taxon>Kickxellomycetes</taxon>
        <taxon>Kickxellales</taxon>
        <taxon>Kickxellaceae</taxon>
        <taxon>Coemansia</taxon>
    </lineage>
</organism>
<dbReference type="Proteomes" id="UP001140096">
    <property type="component" value="Unassembled WGS sequence"/>
</dbReference>
<sequence>MGAGVRHALIAFNSSENPYKTQLFGIGLNRCQQLGRAATDTDTTIEPVVTYVDGKLSQIACGREHSALLVERLDGLTHVAVCGSNAFGQIGLRTTSRCAVDPPKLPTFEMSDLTPLDSLMAPGESPVKVQCGLDHTVVLTSIGRAFAMGWGADGQLGAGPKSTTGDGQPVLVSGLKGAPLTNISSSTDFTLALTADNRLYYWGNAEYGQCMTGAKIDQVLNPIHVPFDFGTIKDIAAGGCHALVLTDDGRVYSCGYGALGLGPGTIATLQSTHIEGLRDIVAIFASTDRCLAIDSQHRVYSWGLGNAAGRLGNGTVGKNAFEPQLLDTCPLAIDSSMLALGNDMALMTAIVS</sequence>
<dbReference type="EMBL" id="JANBUP010000990">
    <property type="protein sequence ID" value="KAJ2809429.1"/>
    <property type="molecule type" value="Genomic_DNA"/>
</dbReference>
<evidence type="ECO:0000313" key="2">
    <source>
        <dbReference type="Proteomes" id="UP001140096"/>
    </source>
</evidence>
<reference evidence="1" key="1">
    <citation type="submission" date="2022-07" db="EMBL/GenBank/DDBJ databases">
        <title>Phylogenomic reconstructions and comparative analyses of Kickxellomycotina fungi.</title>
        <authorList>
            <person name="Reynolds N.K."/>
            <person name="Stajich J.E."/>
            <person name="Barry K."/>
            <person name="Grigoriev I.V."/>
            <person name="Crous P."/>
            <person name="Smith M.E."/>
        </authorList>
    </citation>
    <scope>NUCLEOTIDE SEQUENCE</scope>
    <source>
        <strain evidence="1">CBS 102833</strain>
    </source>
</reference>
<name>A0ACC1LJE3_9FUNG</name>
<evidence type="ECO:0000313" key="1">
    <source>
        <dbReference type="EMBL" id="KAJ2809429.1"/>
    </source>
</evidence>
<comment type="caution">
    <text evidence="1">The sequence shown here is derived from an EMBL/GenBank/DDBJ whole genome shotgun (WGS) entry which is preliminary data.</text>
</comment>
<accession>A0ACC1LJE3</accession>
<proteinExistence type="predicted"/>
<protein>
    <submittedName>
        <fullName evidence="1">Uncharacterized protein</fullName>
    </submittedName>
</protein>
<gene>
    <name evidence="1" type="ORF">H4S07_003213</name>
</gene>
<keyword evidence="2" id="KW-1185">Reference proteome</keyword>